<dbReference type="OrthoDB" id="10630758at2759"/>
<organism evidence="1 2">
    <name type="scientific">Liparis tanakae</name>
    <name type="common">Tanaka's snailfish</name>
    <dbReference type="NCBI Taxonomy" id="230148"/>
    <lineage>
        <taxon>Eukaryota</taxon>
        <taxon>Metazoa</taxon>
        <taxon>Chordata</taxon>
        <taxon>Craniata</taxon>
        <taxon>Vertebrata</taxon>
        <taxon>Euteleostomi</taxon>
        <taxon>Actinopterygii</taxon>
        <taxon>Neopterygii</taxon>
        <taxon>Teleostei</taxon>
        <taxon>Neoteleostei</taxon>
        <taxon>Acanthomorphata</taxon>
        <taxon>Eupercaria</taxon>
        <taxon>Perciformes</taxon>
        <taxon>Cottioidei</taxon>
        <taxon>Cottales</taxon>
        <taxon>Liparidae</taxon>
        <taxon>Liparis</taxon>
    </lineage>
</organism>
<comment type="caution">
    <text evidence="1">The sequence shown here is derived from an EMBL/GenBank/DDBJ whole genome shotgun (WGS) entry which is preliminary data.</text>
</comment>
<dbReference type="Proteomes" id="UP000314294">
    <property type="component" value="Unassembled WGS sequence"/>
</dbReference>
<gene>
    <name evidence="1" type="ORF">EYF80_044521</name>
</gene>
<sequence>MPILVRICRPFSSRWRLAAGNSDNTSVRSSLDKLNKSEWPMLRMLATYSPGLNTYGTRNLFTMSDSSSLETSPLPSCSTLEDGDFGERGQVDADGDLGPQVNRQLLQDLILSHDLFVDVEVLVPAVDALAELLADVMAAQLVVREEDVVPVPEARDDIANVANNGGKHQHGNEQVCDHKQVLFLPLGQRGVSHRGENLGREPEAVKVLAAHGGERRVGHVGVHPAVAPEADVVGQSKVEAGVPVDQHEDVDHELGDAEGVGVGGSRLHAIQGLGESGDAEKSVDPHQRGLDAEGNVEEVGRQQGDQVPEEVGGVQVALPQLSDVPDEDALIQVFSDNTSNDLVDLRRAVQLVFLGQCALGHIDLLI</sequence>
<name>A0A4Z2FWJ2_9TELE</name>
<protein>
    <submittedName>
        <fullName evidence="1">Uncharacterized protein</fullName>
    </submittedName>
</protein>
<dbReference type="EMBL" id="SRLO01000855">
    <property type="protein sequence ID" value="TNN45291.1"/>
    <property type="molecule type" value="Genomic_DNA"/>
</dbReference>
<accession>A0A4Z2FWJ2</accession>
<evidence type="ECO:0000313" key="1">
    <source>
        <dbReference type="EMBL" id="TNN45291.1"/>
    </source>
</evidence>
<proteinExistence type="predicted"/>
<dbReference type="AlphaFoldDB" id="A0A4Z2FWJ2"/>
<evidence type="ECO:0000313" key="2">
    <source>
        <dbReference type="Proteomes" id="UP000314294"/>
    </source>
</evidence>
<keyword evidence="2" id="KW-1185">Reference proteome</keyword>
<reference evidence="1 2" key="1">
    <citation type="submission" date="2019-03" db="EMBL/GenBank/DDBJ databases">
        <title>First draft genome of Liparis tanakae, snailfish: a comprehensive survey of snailfish specific genes.</title>
        <authorList>
            <person name="Kim W."/>
            <person name="Song I."/>
            <person name="Jeong J.-H."/>
            <person name="Kim D."/>
            <person name="Kim S."/>
            <person name="Ryu S."/>
            <person name="Song J.Y."/>
            <person name="Lee S.K."/>
        </authorList>
    </citation>
    <scope>NUCLEOTIDE SEQUENCE [LARGE SCALE GENOMIC DNA]</scope>
    <source>
        <tissue evidence="1">Muscle</tissue>
    </source>
</reference>